<dbReference type="RefSeq" id="WP_035287449.1">
    <property type="nucleotide sequence ID" value="NZ_AYXG01000205.1"/>
</dbReference>
<keyword evidence="2" id="KW-0472">Membrane</keyword>
<evidence type="ECO:0000256" key="2">
    <source>
        <dbReference type="SAM" id="Phobius"/>
    </source>
</evidence>
<name>W7IRR4_9PSEU</name>
<dbReference type="Proteomes" id="UP000019277">
    <property type="component" value="Unassembled WGS sequence"/>
</dbReference>
<evidence type="ECO:0000313" key="4">
    <source>
        <dbReference type="EMBL" id="EWC59417.1"/>
    </source>
</evidence>
<dbReference type="STRING" id="909613.UO65_5278"/>
<dbReference type="AlphaFoldDB" id="W7IRR4"/>
<comment type="caution">
    <text evidence="4">The sequence shown here is derived from an EMBL/GenBank/DDBJ whole genome shotgun (WGS) entry which is preliminary data.</text>
</comment>
<feature type="transmembrane region" description="Helical" evidence="2">
    <location>
        <begin position="125"/>
        <end position="142"/>
    </location>
</feature>
<dbReference type="InterPro" id="IPR012551">
    <property type="entry name" value="DUF1707_SHOCT-like"/>
</dbReference>
<evidence type="ECO:0000256" key="1">
    <source>
        <dbReference type="SAM" id="MobiDB-lite"/>
    </source>
</evidence>
<protein>
    <recommendedName>
        <fullName evidence="3">DUF1707 domain-containing protein</fullName>
    </recommendedName>
</protein>
<keyword evidence="5" id="KW-1185">Reference proteome</keyword>
<evidence type="ECO:0000313" key="5">
    <source>
        <dbReference type="Proteomes" id="UP000019277"/>
    </source>
</evidence>
<dbReference type="EMBL" id="AYXG01000205">
    <property type="protein sequence ID" value="EWC59417.1"/>
    <property type="molecule type" value="Genomic_DNA"/>
</dbReference>
<feature type="transmembrane region" description="Helical" evidence="2">
    <location>
        <begin position="100"/>
        <end position="119"/>
    </location>
</feature>
<organism evidence="4 5">
    <name type="scientific">Actinokineospora spheciospongiae</name>
    <dbReference type="NCBI Taxonomy" id="909613"/>
    <lineage>
        <taxon>Bacteria</taxon>
        <taxon>Bacillati</taxon>
        <taxon>Actinomycetota</taxon>
        <taxon>Actinomycetes</taxon>
        <taxon>Pseudonocardiales</taxon>
        <taxon>Pseudonocardiaceae</taxon>
        <taxon>Actinokineospora</taxon>
    </lineage>
</organism>
<gene>
    <name evidence="4" type="ORF">UO65_5278</name>
</gene>
<feature type="domain" description="DUF1707" evidence="3">
    <location>
        <begin position="10"/>
        <end position="62"/>
    </location>
</feature>
<evidence type="ECO:0000259" key="3">
    <source>
        <dbReference type="Pfam" id="PF08044"/>
    </source>
</evidence>
<sequence length="150" mass="15908">MTGQGRDAEIRISAAERDEAVRMLAMHLSTGRLELAEYEFRRVRAGAARTRAEVDSLFADLPDPHPDLTAAVSPGRAPRSSVRTTATSGNGLVATPLSEALSTLCALTLLLGIPGSIVLTVFTGAWWTIVVAVLVTIVSGTLEEAAKRRP</sequence>
<accession>W7IRR4</accession>
<keyword evidence="2" id="KW-0812">Transmembrane</keyword>
<dbReference type="Pfam" id="PF08044">
    <property type="entry name" value="DUF1707"/>
    <property type="match status" value="1"/>
</dbReference>
<dbReference type="eggNOG" id="COG2314">
    <property type="taxonomic scope" value="Bacteria"/>
</dbReference>
<dbReference type="OrthoDB" id="2004788at2"/>
<proteinExistence type="predicted"/>
<reference evidence="4 5" key="1">
    <citation type="journal article" date="2014" name="Genome Announc.">
        <title>Draft Genome Sequence of the Antitrypanosomally Active Sponge-Associated Bacterium Actinokineospora sp. Strain EG49.</title>
        <authorList>
            <person name="Harjes J."/>
            <person name="Ryu T."/>
            <person name="Abdelmohsen U.R."/>
            <person name="Moitinho-Silva L."/>
            <person name="Horn H."/>
            <person name="Ravasi T."/>
            <person name="Hentschel U."/>
        </authorList>
    </citation>
    <scope>NUCLEOTIDE SEQUENCE [LARGE SCALE GENOMIC DNA]</scope>
    <source>
        <strain evidence="4 5">EG49</strain>
    </source>
</reference>
<feature type="region of interest" description="Disordered" evidence="1">
    <location>
        <begin position="70"/>
        <end position="89"/>
    </location>
</feature>
<keyword evidence="2" id="KW-1133">Transmembrane helix</keyword>